<feature type="binding site" evidence="7">
    <location>
        <position position="57"/>
    </location>
    <ligand>
        <name>ATP</name>
        <dbReference type="ChEBI" id="CHEBI:30616"/>
    </ligand>
</feature>
<keyword evidence="9" id="KW-0460">Magnesium</keyword>
<gene>
    <name evidence="11" type="ORF">MGL_2731</name>
</gene>
<dbReference type="Gene3D" id="3.30.200.20">
    <property type="entry name" value="Phosphorylase Kinase, domain 1"/>
    <property type="match status" value="1"/>
</dbReference>
<dbReference type="InParanoid" id="A8Q560"/>
<dbReference type="Pfam" id="PF00069">
    <property type="entry name" value="Pkinase"/>
    <property type="match status" value="1"/>
</dbReference>
<dbReference type="OMA" id="MDIPRPE"/>
<dbReference type="SMART" id="SM00220">
    <property type="entry name" value="S_TKc"/>
    <property type="match status" value="1"/>
</dbReference>
<sequence length="489" mass="55450">MSVVSDKPQHRIEASVLSQTFWIDPAYKIKKGLGQGAYGCVASAVHVASGESIAIKKVSNVFNKRILTKRALRELKLLRHFRGHKNITCLYDLDITNPSAFNEVYLYEELMEADLHAIIRSGQPLSDAHFQSFIYQTLCGLKYIHSANVLHRDLKPGNLLVNADCELKICDFGLSRGFDPEQNTVMSGQQEFMTEYVATRWYRAPEIMLSHQNYTTAIDLWSVGCILAELLGRRPLFKGHDYVDQLNQILYYIGTPPEPMLCRVASPRAQQYIRSLPYKKPVPFEHLYPEATPLALDMLRRLLSFDPEQRITCDEALEHPYLAVWHDPNDEPVCANKFDFSFEQVDDIDGMKKLILQEVISFRREVRLQAQQRLAMMEQHQQQQQLQQQFYANQMGSSSASSSASSAEAIRRREEAQVAASRGTIQKSSSEHATYNILGEPMSADGTPKDVGDVAVAENDAAEYPYGAYMLADFDSDAFSRQLNQHHVS</sequence>
<proteinExistence type="inferred from homology"/>
<dbReference type="EMBL" id="AAYY01000009">
    <property type="protein sequence ID" value="EDP43135.1"/>
    <property type="molecule type" value="Genomic_DNA"/>
</dbReference>
<dbReference type="VEuPathDB" id="FungiDB:MGL_2731"/>
<evidence type="ECO:0000256" key="8">
    <source>
        <dbReference type="RuleBase" id="RU000304"/>
    </source>
</evidence>
<dbReference type="PANTHER" id="PTHR24055">
    <property type="entry name" value="MITOGEN-ACTIVATED PROTEIN KINASE"/>
    <property type="match status" value="1"/>
</dbReference>
<dbReference type="RefSeq" id="XP_001730349.1">
    <property type="nucleotide sequence ID" value="XM_001730297.1"/>
</dbReference>
<name>A8Q560_MALGO</name>
<dbReference type="GO" id="GO:0005524">
    <property type="term" value="F:ATP binding"/>
    <property type="evidence" value="ECO:0007669"/>
    <property type="project" value="UniProtKB-UniRule"/>
</dbReference>
<accession>A8Q560</accession>
<comment type="similarity">
    <text evidence="9">Belongs to the protein kinase superfamily. Ser/Thr protein kinase family. MAP kinase subfamily.</text>
</comment>
<dbReference type="SUPFAM" id="SSF56112">
    <property type="entry name" value="Protein kinase-like (PK-like)"/>
    <property type="match status" value="1"/>
</dbReference>
<dbReference type="FunFam" id="1.10.510.10:FF:000013">
    <property type="entry name" value="Mitogen-activated protein kinase"/>
    <property type="match status" value="1"/>
</dbReference>
<keyword evidence="2 8" id="KW-0723">Serine/threonine-protein kinase</keyword>
<evidence type="ECO:0000256" key="1">
    <source>
        <dbReference type="ARBA" id="ARBA00012411"/>
    </source>
</evidence>
<dbReference type="OrthoDB" id="192887at2759"/>
<dbReference type="InterPro" id="IPR011009">
    <property type="entry name" value="Kinase-like_dom_sf"/>
</dbReference>
<dbReference type="InterPro" id="IPR003527">
    <property type="entry name" value="MAP_kinase_CS"/>
</dbReference>
<dbReference type="Proteomes" id="UP000008837">
    <property type="component" value="Unassembled WGS sequence"/>
</dbReference>
<keyword evidence="3 9" id="KW-0808">Transferase</keyword>
<keyword evidence="6 7" id="KW-0067">ATP-binding</keyword>
<comment type="cofactor">
    <cofactor evidence="9">
        <name>Mg(2+)</name>
        <dbReference type="ChEBI" id="CHEBI:18420"/>
    </cofactor>
</comment>
<comment type="caution">
    <text evidence="11">The sequence shown here is derived from an EMBL/GenBank/DDBJ whole genome shotgun (WGS) entry which is preliminary data.</text>
</comment>
<keyword evidence="4 7" id="KW-0547">Nucleotide-binding</keyword>
<reference evidence="11 12" key="1">
    <citation type="journal article" date="2007" name="Proc. Natl. Acad. Sci. U.S.A.">
        <title>Dandruff-associated Malassezia genomes reveal convergent and divergent virulence traits shared with plant and human fungal pathogens.</title>
        <authorList>
            <person name="Xu J."/>
            <person name="Saunders C.W."/>
            <person name="Hu P."/>
            <person name="Grant R.A."/>
            <person name="Boekhout T."/>
            <person name="Kuramae E.E."/>
            <person name="Kronstad J.W."/>
            <person name="Deangelis Y.M."/>
            <person name="Reeder N.L."/>
            <person name="Johnstone K.R."/>
            <person name="Leland M."/>
            <person name="Fieno A.M."/>
            <person name="Begley W.M."/>
            <person name="Sun Y."/>
            <person name="Lacey M.P."/>
            <person name="Chaudhary T."/>
            <person name="Keough T."/>
            <person name="Chu L."/>
            <person name="Sears R."/>
            <person name="Yuan B."/>
            <person name="Dawson T.L.Jr."/>
        </authorList>
    </citation>
    <scope>NUCLEOTIDE SEQUENCE [LARGE SCALE GENOMIC DNA]</scope>
    <source>
        <strain evidence="12">ATCC MYA-4612 / CBS 7966</strain>
    </source>
</reference>
<dbReference type="InterPro" id="IPR008271">
    <property type="entry name" value="Ser/Thr_kinase_AS"/>
</dbReference>
<evidence type="ECO:0000313" key="11">
    <source>
        <dbReference type="EMBL" id="EDP43135.1"/>
    </source>
</evidence>
<organism evidence="11 12">
    <name type="scientific">Malassezia globosa (strain ATCC MYA-4612 / CBS 7966)</name>
    <name type="common">Dandruff-associated fungus</name>
    <dbReference type="NCBI Taxonomy" id="425265"/>
    <lineage>
        <taxon>Eukaryota</taxon>
        <taxon>Fungi</taxon>
        <taxon>Dikarya</taxon>
        <taxon>Basidiomycota</taxon>
        <taxon>Ustilaginomycotina</taxon>
        <taxon>Malasseziomycetes</taxon>
        <taxon>Malasseziales</taxon>
        <taxon>Malasseziaceae</taxon>
        <taxon>Malassezia</taxon>
    </lineage>
</organism>
<dbReference type="KEGG" id="mgl:MGL_2731"/>
<protein>
    <recommendedName>
        <fullName evidence="1 9">Mitogen-activated protein kinase</fullName>
        <ecNumber evidence="1 9">2.7.11.24</ecNumber>
    </recommendedName>
</protein>
<comment type="catalytic activity">
    <reaction evidence="9">
        <text>L-threonyl-[protein] + ATP = O-phospho-L-threonyl-[protein] + ADP + H(+)</text>
        <dbReference type="Rhea" id="RHEA:46608"/>
        <dbReference type="Rhea" id="RHEA-COMP:11060"/>
        <dbReference type="Rhea" id="RHEA-COMP:11605"/>
        <dbReference type="ChEBI" id="CHEBI:15378"/>
        <dbReference type="ChEBI" id="CHEBI:30013"/>
        <dbReference type="ChEBI" id="CHEBI:30616"/>
        <dbReference type="ChEBI" id="CHEBI:61977"/>
        <dbReference type="ChEBI" id="CHEBI:456216"/>
        <dbReference type="EC" id="2.7.11.24"/>
    </reaction>
</comment>
<evidence type="ECO:0000256" key="9">
    <source>
        <dbReference type="RuleBase" id="RU361165"/>
    </source>
</evidence>
<dbReference type="AlphaFoldDB" id="A8Q560"/>
<dbReference type="PROSITE" id="PS00107">
    <property type="entry name" value="PROTEIN_KINASE_ATP"/>
    <property type="match status" value="1"/>
</dbReference>
<dbReference type="EC" id="2.7.11.24" evidence="1 9"/>
<dbReference type="PROSITE" id="PS00108">
    <property type="entry name" value="PROTEIN_KINASE_ST"/>
    <property type="match status" value="1"/>
</dbReference>
<evidence type="ECO:0000256" key="2">
    <source>
        <dbReference type="ARBA" id="ARBA00022527"/>
    </source>
</evidence>
<dbReference type="FunCoup" id="A8Q560">
    <property type="interactions" value="233"/>
</dbReference>
<keyword evidence="12" id="KW-1185">Reference proteome</keyword>
<dbReference type="CDD" id="cd07857">
    <property type="entry name" value="STKc_MPK1"/>
    <property type="match status" value="1"/>
</dbReference>
<comment type="activity regulation">
    <text evidence="9">Activated by threonine and tyrosine phosphorylation.</text>
</comment>
<evidence type="ECO:0000259" key="10">
    <source>
        <dbReference type="PROSITE" id="PS50011"/>
    </source>
</evidence>
<dbReference type="InterPro" id="IPR017441">
    <property type="entry name" value="Protein_kinase_ATP_BS"/>
</dbReference>
<evidence type="ECO:0000256" key="7">
    <source>
        <dbReference type="PROSITE-ProRule" id="PRU10141"/>
    </source>
</evidence>
<keyword evidence="5 9" id="KW-0418">Kinase</keyword>
<dbReference type="InterPro" id="IPR000719">
    <property type="entry name" value="Prot_kinase_dom"/>
</dbReference>
<evidence type="ECO:0000256" key="4">
    <source>
        <dbReference type="ARBA" id="ARBA00022741"/>
    </source>
</evidence>
<evidence type="ECO:0000313" key="12">
    <source>
        <dbReference type="Proteomes" id="UP000008837"/>
    </source>
</evidence>
<dbReference type="InterPro" id="IPR050117">
    <property type="entry name" value="MAPK"/>
</dbReference>
<feature type="domain" description="Protein kinase" evidence="10">
    <location>
        <begin position="27"/>
        <end position="322"/>
    </location>
</feature>
<dbReference type="GeneID" id="5854654"/>
<evidence type="ECO:0000256" key="6">
    <source>
        <dbReference type="ARBA" id="ARBA00022840"/>
    </source>
</evidence>
<evidence type="ECO:0000256" key="5">
    <source>
        <dbReference type="ARBA" id="ARBA00022777"/>
    </source>
</evidence>
<dbReference type="PROSITE" id="PS50011">
    <property type="entry name" value="PROTEIN_KINASE_DOM"/>
    <property type="match status" value="1"/>
</dbReference>
<evidence type="ECO:0000256" key="3">
    <source>
        <dbReference type="ARBA" id="ARBA00022679"/>
    </source>
</evidence>
<dbReference type="PROSITE" id="PS01351">
    <property type="entry name" value="MAPK"/>
    <property type="match status" value="1"/>
</dbReference>
<dbReference type="STRING" id="425265.A8Q560"/>
<dbReference type="GO" id="GO:0004707">
    <property type="term" value="F:MAP kinase activity"/>
    <property type="evidence" value="ECO:0007669"/>
    <property type="project" value="UniProtKB-EC"/>
</dbReference>
<dbReference type="Gene3D" id="1.10.510.10">
    <property type="entry name" value="Transferase(Phosphotransferase) domain 1"/>
    <property type="match status" value="1"/>
</dbReference>